<evidence type="ECO:0000256" key="2">
    <source>
        <dbReference type="ARBA" id="ARBA00022475"/>
    </source>
</evidence>
<dbReference type="RefSeq" id="WP_239178813.1">
    <property type="nucleotide sequence ID" value="NZ_JAKRDF010000001.1"/>
</dbReference>
<dbReference type="Pfam" id="PF03279">
    <property type="entry name" value="Lip_A_acyltrans"/>
    <property type="match status" value="1"/>
</dbReference>
<evidence type="ECO:0000256" key="5">
    <source>
        <dbReference type="ARBA" id="ARBA00023136"/>
    </source>
</evidence>
<comment type="caution">
    <text evidence="7">The sequence shown here is derived from an EMBL/GenBank/DDBJ whole genome shotgun (WGS) entry which is preliminary data.</text>
</comment>
<protein>
    <submittedName>
        <fullName evidence="7">Phosphatidylinositol mannoside acyltransferase</fullName>
    </submittedName>
</protein>
<keyword evidence="4" id="KW-0808">Transferase</keyword>
<dbReference type="NCBIfam" id="NF005919">
    <property type="entry name" value="PRK07920.1"/>
    <property type="match status" value="1"/>
</dbReference>
<dbReference type="PANTHER" id="PTHR30606:SF10">
    <property type="entry name" value="PHOSPHATIDYLINOSITOL MANNOSIDE ACYLTRANSFERASE"/>
    <property type="match status" value="1"/>
</dbReference>
<evidence type="ECO:0000256" key="6">
    <source>
        <dbReference type="ARBA" id="ARBA00023315"/>
    </source>
</evidence>
<evidence type="ECO:0000313" key="7">
    <source>
        <dbReference type="EMBL" id="MCG7275236.1"/>
    </source>
</evidence>
<evidence type="ECO:0000256" key="3">
    <source>
        <dbReference type="ARBA" id="ARBA00022519"/>
    </source>
</evidence>
<dbReference type="EMBL" id="JAKRDF010000001">
    <property type="protein sequence ID" value="MCG7275236.1"/>
    <property type="molecule type" value="Genomic_DNA"/>
</dbReference>
<comment type="subcellular location">
    <subcellularLocation>
        <location evidence="1">Cell inner membrane</location>
    </subcellularLocation>
</comment>
<evidence type="ECO:0000256" key="4">
    <source>
        <dbReference type="ARBA" id="ARBA00022679"/>
    </source>
</evidence>
<keyword evidence="8" id="KW-1185">Reference proteome</keyword>
<evidence type="ECO:0000313" key="8">
    <source>
        <dbReference type="Proteomes" id="UP001521911"/>
    </source>
</evidence>
<keyword evidence="2" id="KW-1003">Cell membrane</keyword>
<sequence length="309" mass="34975">MAFVDRERLAAAGYIACWRIVRYLPRPLAAWLFERGADYASDNGKGMEQLRRNLSRVVGPENVTRELVRDSMRSYMRYWLEAFRLPAIHSDPRLHERLLTGMRGKEHSDASIASGRGVIFALPHSGNWDMAGVFCVNHYGGFTTVAERVKPEVLFDAFVDYRESLGFTVVPLTGGSASPYPRLKETLERSGVVCLLADRDLTRTGVTVDFMGEEANVAAGPAQLAIETGAALHVVHSFFDGEGWGLTVSPEVEVTTLQETCQRMADGFAENIRQHPTDWHMLQPQWNEDVDRRRQLRQMQRRRPPRLTK</sequence>
<dbReference type="InterPro" id="IPR004960">
    <property type="entry name" value="LipA_acyltrans"/>
</dbReference>
<keyword evidence="5" id="KW-0472">Membrane</keyword>
<accession>A0ABS9PRC7</accession>
<dbReference type="GO" id="GO:0016746">
    <property type="term" value="F:acyltransferase activity"/>
    <property type="evidence" value="ECO:0007669"/>
    <property type="project" value="UniProtKB-KW"/>
</dbReference>
<keyword evidence="6 7" id="KW-0012">Acyltransferase</keyword>
<organism evidence="7 8">
    <name type="scientific">Corynebacterium singulare</name>
    <dbReference type="NCBI Taxonomy" id="161899"/>
    <lineage>
        <taxon>Bacteria</taxon>
        <taxon>Bacillati</taxon>
        <taxon>Actinomycetota</taxon>
        <taxon>Actinomycetes</taxon>
        <taxon>Mycobacteriales</taxon>
        <taxon>Corynebacteriaceae</taxon>
        <taxon>Corynebacterium</taxon>
    </lineage>
</organism>
<keyword evidence="3" id="KW-0997">Cell inner membrane</keyword>
<gene>
    <name evidence="7" type="ORF">MHK08_01910</name>
</gene>
<dbReference type="CDD" id="cd07984">
    <property type="entry name" value="LPLAT_LABLAT-like"/>
    <property type="match status" value="1"/>
</dbReference>
<dbReference type="PANTHER" id="PTHR30606">
    <property type="entry name" value="LIPID A BIOSYNTHESIS LAUROYL ACYLTRANSFERASE"/>
    <property type="match status" value="1"/>
</dbReference>
<proteinExistence type="predicted"/>
<reference evidence="7 8" key="1">
    <citation type="submission" date="2022-02" db="EMBL/GenBank/DDBJ databases">
        <title>Uncovering new skin microbiome diversity through culturing and metagenomics.</title>
        <authorList>
            <person name="Conlan S."/>
            <person name="Deming C."/>
            <person name="Nisc Comparative Sequencing Program N."/>
            <person name="Segre J.A."/>
        </authorList>
    </citation>
    <scope>NUCLEOTIDE SEQUENCE [LARGE SCALE GENOMIC DNA]</scope>
    <source>
        <strain evidence="7 8">ACRQV</strain>
    </source>
</reference>
<dbReference type="Proteomes" id="UP001521911">
    <property type="component" value="Unassembled WGS sequence"/>
</dbReference>
<name>A0ABS9PRC7_9CORY</name>
<evidence type="ECO:0000256" key="1">
    <source>
        <dbReference type="ARBA" id="ARBA00004533"/>
    </source>
</evidence>